<dbReference type="FunFam" id="3.40.640.10:FF:000089">
    <property type="entry name" value="Aminotransferase, DegT/DnrJ/EryC1/StrS family"/>
    <property type="match status" value="1"/>
</dbReference>
<dbReference type="PANTHER" id="PTHR30244">
    <property type="entry name" value="TRANSAMINASE"/>
    <property type="match status" value="1"/>
</dbReference>
<dbReference type="CDD" id="cd00616">
    <property type="entry name" value="AHBA_syn"/>
    <property type="match status" value="1"/>
</dbReference>
<dbReference type="EMBL" id="LR699119">
    <property type="protein sequence ID" value="VVC76479.1"/>
    <property type="molecule type" value="Genomic_DNA"/>
</dbReference>
<gene>
    <name evidence="6" type="primary">fdtB</name>
    <name evidence="6" type="ORF">AQUSIP_17920</name>
</gene>
<sequence length="374" mass="41526">MKATSRPLTQTIPFNDLQLQHQIITNELESAFATVLRSGWFILGKELKKFENEFANYCGTKHCIGVGNGLDALVLILKALDIGPGDEVIVPAHTFIATWLAVTHVGARPVPVLTGKFHTIDPTMIESAITTKTKAIIAVHLYGHTADMNAITASLKNRNIHIIEDAAQAHGAAYKEKRAGNLGIAAGFSFYPGKNLGALGDAGGITTNDDGLAKHIRELRNYGSSTKYQHNMLGVNSRLDEIQAALLCVKLKYLDKWNQRKNEIASLYLDSLKNCKTVRLPIKAEWSTHAWHQFVIECDQRDALQAYLSEKGIQTLIHYPKANHLQNAYYAQYDESAYISYQKLTERILSLPICPTLTNEAIEYVCTAIKNFNS</sequence>
<evidence type="ECO:0000313" key="7">
    <source>
        <dbReference type="Proteomes" id="UP000324194"/>
    </source>
</evidence>
<evidence type="ECO:0000256" key="5">
    <source>
        <dbReference type="RuleBase" id="RU004508"/>
    </source>
</evidence>
<dbReference type="OrthoDB" id="9804264at2"/>
<dbReference type="GO" id="GO:0030170">
    <property type="term" value="F:pyridoxal phosphate binding"/>
    <property type="evidence" value="ECO:0007669"/>
    <property type="project" value="UniProtKB-ARBA"/>
</dbReference>
<name>A0A5E4PHJ3_9COXI</name>
<feature type="active site" description="Proton acceptor" evidence="3">
    <location>
        <position position="194"/>
    </location>
</feature>
<dbReference type="PIRSF" id="PIRSF000390">
    <property type="entry name" value="PLP_StrS"/>
    <property type="match status" value="1"/>
</dbReference>
<dbReference type="Gene3D" id="3.40.640.10">
    <property type="entry name" value="Type I PLP-dependent aspartate aminotransferase-like (Major domain)"/>
    <property type="match status" value="1"/>
</dbReference>
<dbReference type="KEGG" id="asip:AQUSIP_17920"/>
<dbReference type="InterPro" id="IPR015422">
    <property type="entry name" value="PyrdxlP-dep_Trfase_small"/>
</dbReference>
<protein>
    <submittedName>
        <fullName evidence="6">dTDP-3-amino-3,6-dideoxy-alpha-D-galactopyranose transaminase</fullName>
    </submittedName>
</protein>
<evidence type="ECO:0000256" key="4">
    <source>
        <dbReference type="PIRSR" id="PIRSR000390-2"/>
    </source>
</evidence>
<reference evidence="6 7" key="1">
    <citation type="submission" date="2019-08" db="EMBL/GenBank/DDBJ databases">
        <authorList>
            <person name="Guy L."/>
        </authorList>
    </citation>
    <scope>NUCLEOTIDE SEQUENCE [LARGE SCALE GENOMIC DNA]</scope>
    <source>
        <strain evidence="6 7">SGT-108</strain>
    </source>
</reference>
<dbReference type="Proteomes" id="UP000324194">
    <property type="component" value="Chromosome 1"/>
</dbReference>
<keyword evidence="7" id="KW-1185">Reference proteome</keyword>
<evidence type="ECO:0000256" key="3">
    <source>
        <dbReference type="PIRSR" id="PIRSR000390-1"/>
    </source>
</evidence>
<keyword evidence="1 4" id="KW-0663">Pyridoxal phosphate</keyword>
<proteinExistence type="inferred from homology"/>
<dbReference type="SUPFAM" id="SSF53383">
    <property type="entry name" value="PLP-dependent transferases"/>
    <property type="match status" value="1"/>
</dbReference>
<comment type="similarity">
    <text evidence="2 5">Belongs to the DegT/DnrJ/EryC1 family.</text>
</comment>
<evidence type="ECO:0000256" key="1">
    <source>
        <dbReference type="ARBA" id="ARBA00022898"/>
    </source>
</evidence>
<dbReference type="Gene3D" id="3.90.1150.10">
    <property type="entry name" value="Aspartate Aminotransferase, domain 1"/>
    <property type="match status" value="1"/>
</dbReference>
<evidence type="ECO:0000256" key="2">
    <source>
        <dbReference type="ARBA" id="ARBA00037999"/>
    </source>
</evidence>
<dbReference type="PANTHER" id="PTHR30244:SF36">
    <property type="entry name" value="3-OXO-GLUCOSE-6-PHOSPHATE:GLUTAMATE AMINOTRANSFERASE"/>
    <property type="match status" value="1"/>
</dbReference>
<dbReference type="GO" id="GO:0000271">
    <property type="term" value="P:polysaccharide biosynthetic process"/>
    <property type="evidence" value="ECO:0007669"/>
    <property type="project" value="TreeGrafter"/>
</dbReference>
<feature type="modified residue" description="N6-(pyridoxal phosphate)lysine" evidence="4">
    <location>
        <position position="194"/>
    </location>
</feature>
<accession>A0A5E4PHJ3</accession>
<dbReference type="RefSeq" id="WP_148339799.1">
    <property type="nucleotide sequence ID" value="NZ_LR699119.1"/>
</dbReference>
<dbReference type="GO" id="GO:0008483">
    <property type="term" value="F:transaminase activity"/>
    <property type="evidence" value="ECO:0007669"/>
    <property type="project" value="TreeGrafter"/>
</dbReference>
<dbReference type="InterPro" id="IPR015421">
    <property type="entry name" value="PyrdxlP-dep_Trfase_major"/>
</dbReference>
<dbReference type="InterPro" id="IPR000653">
    <property type="entry name" value="DegT/StrS_aminotransferase"/>
</dbReference>
<evidence type="ECO:0000313" key="6">
    <source>
        <dbReference type="EMBL" id="VVC76479.1"/>
    </source>
</evidence>
<dbReference type="AlphaFoldDB" id="A0A5E4PHJ3"/>
<dbReference type="InterPro" id="IPR015424">
    <property type="entry name" value="PyrdxlP-dep_Trfase"/>
</dbReference>
<organism evidence="6 7">
    <name type="scientific">Aquicella siphonis</name>
    <dbReference type="NCBI Taxonomy" id="254247"/>
    <lineage>
        <taxon>Bacteria</taxon>
        <taxon>Pseudomonadati</taxon>
        <taxon>Pseudomonadota</taxon>
        <taxon>Gammaproteobacteria</taxon>
        <taxon>Legionellales</taxon>
        <taxon>Coxiellaceae</taxon>
        <taxon>Aquicella</taxon>
    </lineage>
</organism>
<dbReference type="Pfam" id="PF01041">
    <property type="entry name" value="DegT_DnrJ_EryC1"/>
    <property type="match status" value="1"/>
</dbReference>